<feature type="region of interest" description="Disordered" evidence="1">
    <location>
        <begin position="1"/>
        <end position="26"/>
    </location>
</feature>
<sequence length="155" mass="17223">MRRAGGKAPNAILPNSKTSYNSSPRTIARTARDMQRISIPEIPRSASSVDTVILRLWTRVRARTRARGMVSTTLMASRSRRSIPRLPLAINRSSTTLDSLSLCLLTSSEGAVTRGLSRKIPRQSQRIDRPPSLLIDMFLSNPLSLVQDSTHQMLK</sequence>
<accession>A0A1Y1ZLS9</accession>
<dbReference type="Proteomes" id="UP000193144">
    <property type="component" value="Unassembled WGS sequence"/>
</dbReference>
<feature type="compositionally biased region" description="Polar residues" evidence="1">
    <location>
        <begin position="13"/>
        <end position="25"/>
    </location>
</feature>
<feature type="non-terminal residue" evidence="2">
    <location>
        <position position="155"/>
    </location>
</feature>
<reference evidence="2 3" key="1">
    <citation type="submission" date="2016-07" db="EMBL/GenBank/DDBJ databases">
        <title>Pervasive Adenine N6-methylation of Active Genes in Fungi.</title>
        <authorList>
            <consortium name="DOE Joint Genome Institute"/>
            <person name="Mondo S.J."/>
            <person name="Dannebaum R.O."/>
            <person name="Kuo R.C."/>
            <person name="Labutti K."/>
            <person name="Haridas S."/>
            <person name="Kuo A."/>
            <person name="Salamov A."/>
            <person name="Ahrendt S.R."/>
            <person name="Lipzen A."/>
            <person name="Sullivan W."/>
            <person name="Andreopoulos W.B."/>
            <person name="Clum A."/>
            <person name="Lindquist E."/>
            <person name="Daum C."/>
            <person name="Ramamoorthy G.K."/>
            <person name="Gryganskyi A."/>
            <person name="Culley D."/>
            <person name="Magnuson J.K."/>
            <person name="James T.Y."/>
            <person name="O'Malley M.A."/>
            <person name="Stajich J.E."/>
            <person name="Spatafora J.W."/>
            <person name="Visel A."/>
            <person name="Grigoriev I.V."/>
        </authorList>
    </citation>
    <scope>NUCLEOTIDE SEQUENCE [LARGE SCALE GENOMIC DNA]</scope>
    <source>
        <strain evidence="2 3">CBS 115471</strain>
    </source>
</reference>
<proteinExistence type="predicted"/>
<evidence type="ECO:0000313" key="3">
    <source>
        <dbReference type="Proteomes" id="UP000193144"/>
    </source>
</evidence>
<protein>
    <submittedName>
        <fullName evidence="2">Uncharacterized protein</fullName>
    </submittedName>
</protein>
<name>A0A1Y1ZLS9_9PLEO</name>
<keyword evidence="3" id="KW-1185">Reference proteome</keyword>
<evidence type="ECO:0000313" key="2">
    <source>
        <dbReference type="EMBL" id="ORY10795.1"/>
    </source>
</evidence>
<dbReference type="AlphaFoldDB" id="A0A1Y1ZLS9"/>
<organism evidence="2 3">
    <name type="scientific">Clohesyomyces aquaticus</name>
    <dbReference type="NCBI Taxonomy" id="1231657"/>
    <lineage>
        <taxon>Eukaryota</taxon>
        <taxon>Fungi</taxon>
        <taxon>Dikarya</taxon>
        <taxon>Ascomycota</taxon>
        <taxon>Pezizomycotina</taxon>
        <taxon>Dothideomycetes</taxon>
        <taxon>Pleosporomycetidae</taxon>
        <taxon>Pleosporales</taxon>
        <taxon>Lindgomycetaceae</taxon>
        <taxon>Clohesyomyces</taxon>
    </lineage>
</organism>
<dbReference type="EMBL" id="MCFA01000068">
    <property type="protein sequence ID" value="ORY10795.1"/>
    <property type="molecule type" value="Genomic_DNA"/>
</dbReference>
<gene>
    <name evidence="2" type="ORF">BCR34DRAFT_664755</name>
</gene>
<comment type="caution">
    <text evidence="2">The sequence shown here is derived from an EMBL/GenBank/DDBJ whole genome shotgun (WGS) entry which is preliminary data.</text>
</comment>
<evidence type="ECO:0000256" key="1">
    <source>
        <dbReference type="SAM" id="MobiDB-lite"/>
    </source>
</evidence>